<dbReference type="Proteomes" id="UP000054995">
    <property type="component" value="Unassembled WGS sequence"/>
</dbReference>
<keyword evidence="2" id="KW-1185">Reference proteome</keyword>
<protein>
    <submittedName>
        <fullName evidence="1">Uncharacterized protein</fullName>
    </submittedName>
</protein>
<sequence length="32" mass="3801">MRNIHGPALWRETLKKVENEKCILSDLEYGEK</sequence>
<dbReference type="EMBL" id="JYDT01001288">
    <property type="protein sequence ID" value="KRY65971.1"/>
    <property type="molecule type" value="Genomic_DNA"/>
</dbReference>
<name>A0A0V1DYK7_TRIPS</name>
<evidence type="ECO:0000313" key="2">
    <source>
        <dbReference type="Proteomes" id="UP000054995"/>
    </source>
</evidence>
<evidence type="ECO:0000313" key="1">
    <source>
        <dbReference type="EMBL" id="KRY65971.1"/>
    </source>
</evidence>
<organism evidence="1 2">
    <name type="scientific">Trichinella pseudospiralis</name>
    <name type="common">Parasitic roundworm</name>
    <dbReference type="NCBI Taxonomy" id="6337"/>
    <lineage>
        <taxon>Eukaryota</taxon>
        <taxon>Metazoa</taxon>
        <taxon>Ecdysozoa</taxon>
        <taxon>Nematoda</taxon>
        <taxon>Enoplea</taxon>
        <taxon>Dorylaimia</taxon>
        <taxon>Trichinellida</taxon>
        <taxon>Trichinellidae</taxon>
        <taxon>Trichinella</taxon>
    </lineage>
</organism>
<dbReference type="AlphaFoldDB" id="A0A0V1DYK7"/>
<proteinExistence type="predicted"/>
<gene>
    <name evidence="1" type="ORF">T4D_15430</name>
</gene>
<accession>A0A0V1DYK7</accession>
<comment type="caution">
    <text evidence="1">The sequence shown here is derived from an EMBL/GenBank/DDBJ whole genome shotgun (WGS) entry which is preliminary data.</text>
</comment>
<reference evidence="1 2" key="1">
    <citation type="submission" date="2015-01" db="EMBL/GenBank/DDBJ databases">
        <title>Evolution of Trichinella species and genotypes.</title>
        <authorList>
            <person name="Korhonen P.K."/>
            <person name="Edoardo P."/>
            <person name="Giuseppe L.R."/>
            <person name="Gasser R.B."/>
        </authorList>
    </citation>
    <scope>NUCLEOTIDE SEQUENCE [LARGE SCALE GENOMIC DNA]</scope>
    <source>
        <strain evidence="1">ISS470</strain>
    </source>
</reference>